<dbReference type="NCBIfam" id="NF003314">
    <property type="entry name" value="PRK04322.1"/>
    <property type="match status" value="1"/>
</dbReference>
<dbReference type="GO" id="GO:0004045">
    <property type="term" value="F:peptidyl-tRNA hydrolase activity"/>
    <property type="evidence" value="ECO:0007669"/>
    <property type="project" value="UniProtKB-UniRule"/>
</dbReference>
<comment type="similarity">
    <text evidence="6 9">Belongs to the PTH2 family.</text>
</comment>
<evidence type="ECO:0000256" key="1">
    <source>
        <dbReference type="ARBA" id="ARBA00003043"/>
    </source>
</evidence>
<dbReference type="Pfam" id="PF01981">
    <property type="entry name" value="PTH2"/>
    <property type="match status" value="1"/>
</dbReference>
<dbReference type="CDD" id="cd02430">
    <property type="entry name" value="PTH2"/>
    <property type="match status" value="1"/>
</dbReference>
<evidence type="ECO:0000256" key="3">
    <source>
        <dbReference type="ARBA" id="ARBA00013260"/>
    </source>
</evidence>
<dbReference type="PANTHER" id="PTHR12649">
    <property type="entry name" value="PEPTIDYL-TRNA HYDROLASE 2"/>
    <property type="match status" value="1"/>
</dbReference>
<evidence type="ECO:0000256" key="5">
    <source>
        <dbReference type="ARBA" id="ARBA00022801"/>
    </source>
</evidence>
<dbReference type="GO" id="GO:0006412">
    <property type="term" value="P:translation"/>
    <property type="evidence" value="ECO:0007669"/>
    <property type="project" value="UniProtKB-UniRule"/>
</dbReference>
<evidence type="ECO:0000256" key="8">
    <source>
        <dbReference type="ARBA" id="ARBA00050038"/>
    </source>
</evidence>
<evidence type="ECO:0000256" key="2">
    <source>
        <dbReference type="ARBA" id="ARBA00004496"/>
    </source>
</evidence>
<dbReference type="EMBL" id="DTLS01000156">
    <property type="protein sequence ID" value="HGZ60619.1"/>
    <property type="molecule type" value="Genomic_DNA"/>
</dbReference>
<organism evidence="10">
    <name type="scientific">Fervidicoccus fontis</name>
    <dbReference type="NCBI Taxonomy" id="683846"/>
    <lineage>
        <taxon>Archaea</taxon>
        <taxon>Thermoproteota</taxon>
        <taxon>Thermoprotei</taxon>
        <taxon>Fervidicoccales</taxon>
        <taxon>Fervidicoccaceae</taxon>
        <taxon>Fervidicoccus</taxon>
    </lineage>
</organism>
<dbReference type="SUPFAM" id="SSF102462">
    <property type="entry name" value="Peptidyl-tRNA hydrolase II"/>
    <property type="match status" value="1"/>
</dbReference>
<evidence type="ECO:0000313" key="10">
    <source>
        <dbReference type="EMBL" id="HGZ60619.1"/>
    </source>
</evidence>
<dbReference type="AlphaFoldDB" id="A0A7J3SP24"/>
<comment type="function">
    <text evidence="1 9">The natural substrate for this enzyme may be peptidyl-tRNAs which drop off the ribosome during protein synthesis.</text>
</comment>
<reference evidence="10" key="1">
    <citation type="journal article" date="2020" name="mSystems">
        <title>Genome- and Community-Level Interaction Insights into Carbon Utilization and Element Cycling Functions of Hydrothermarchaeota in Hydrothermal Sediment.</title>
        <authorList>
            <person name="Zhou Z."/>
            <person name="Liu Y."/>
            <person name="Xu W."/>
            <person name="Pan J."/>
            <person name="Luo Z.H."/>
            <person name="Li M."/>
        </authorList>
    </citation>
    <scope>NUCLEOTIDE SEQUENCE [LARGE SCALE GENOMIC DNA]</scope>
    <source>
        <strain evidence="10">SpSt-885</strain>
    </source>
</reference>
<proteinExistence type="inferred from homology"/>
<dbReference type="Gene3D" id="3.40.1490.10">
    <property type="entry name" value="Bit1"/>
    <property type="match status" value="1"/>
</dbReference>
<dbReference type="HAMAP" id="MF_00628">
    <property type="entry name" value="Pept_tRNA_hydro_arch"/>
    <property type="match status" value="1"/>
</dbReference>
<gene>
    <name evidence="9" type="primary">pth</name>
    <name evidence="10" type="ORF">ENW83_05410</name>
</gene>
<accession>A0A7J3SP24</accession>
<dbReference type="GO" id="GO:0005829">
    <property type="term" value="C:cytosol"/>
    <property type="evidence" value="ECO:0007669"/>
    <property type="project" value="TreeGrafter"/>
</dbReference>
<evidence type="ECO:0000256" key="7">
    <source>
        <dbReference type="ARBA" id="ARBA00048707"/>
    </source>
</evidence>
<dbReference type="FunFam" id="3.40.1490.10:FF:000001">
    <property type="entry name" value="Peptidyl-tRNA hydrolase 2"/>
    <property type="match status" value="1"/>
</dbReference>
<dbReference type="PROSITE" id="PS51257">
    <property type="entry name" value="PROKAR_LIPOPROTEIN"/>
    <property type="match status" value="1"/>
</dbReference>
<name>A0A7J3SP24_9CREN</name>
<dbReference type="InterPro" id="IPR002833">
    <property type="entry name" value="PTH2"/>
</dbReference>
<protein>
    <recommendedName>
        <fullName evidence="8 9">Peptidyl-tRNA hydrolase</fullName>
        <shortName evidence="9">PTH</shortName>
        <ecNumber evidence="3 9">3.1.1.29</ecNumber>
    </recommendedName>
</protein>
<evidence type="ECO:0000256" key="6">
    <source>
        <dbReference type="ARBA" id="ARBA00038050"/>
    </source>
</evidence>
<dbReference type="InterPro" id="IPR034759">
    <property type="entry name" value="Pept_tRNA_hydro_arch"/>
</dbReference>
<comment type="caution">
    <text evidence="10">The sequence shown here is derived from an EMBL/GenBank/DDBJ whole genome shotgun (WGS) entry which is preliminary data.</text>
</comment>
<dbReference type="NCBIfam" id="TIGR00283">
    <property type="entry name" value="arch_pth2"/>
    <property type="match status" value="1"/>
</dbReference>
<sequence length="121" mass="13055">MRLKQVIAARKDLNMGAGKLAVQVAHASVSCVLLIFGSGNRSWEGWLKKWVEEGQKKIVVKVFSQKELGELYQEATSLGLPTSFINDAGLTQLEPGTATTVGIGPGPDELVDKVTGKLKLY</sequence>
<dbReference type="InterPro" id="IPR023476">
    <property type="entry name" value="Pep_tRNA_hydro_II_dom_sf"/>
</dbReference>
<comment type="subcellular location">
    <subcellularLocation>
        <location evidence="2 9">Cytoplasm</location>
    </subcellularLocation>
</comment>
<dbReference type="EC" id="3.1.1.29" evidence="3 9"/>
<evidence type="ECO:0000256" key="9">
    <source>
        <dbReference type="HAMAP-Rule" id="MF_00628"/>
    </source>
</evidence>
<dbReference type="PANTHER" id="PTHR12649:SF11">
    <property type="entry name" value="PEPTIDYL-TRNA HYDROLASE 2, MITOCHONDRIAL"/>
    <property type="match status" value="1"/>
</dbReference>
<evidence type="ECO:0000256" key="4">
    <source>
        <dbReference type="ARBA" id="ARBA00022490"/>
    </source>
</evidence>
<keyword evidence="4 9" id="KW-0963">Cytoplasm</keyword>
<keyword evidence="5 9" id="KW-0378">Hydrolase</keyword>
<comment type="catalytic activity">
    <reaction evidence="7 9">
        <text>an N-acyl-L-alpha-aminoacyl-tRNA + H2O = an N-acyl-L-amino acid + a tRNA + H(+)</text>
        <dbReference type="Rhea" id="RHEA:54448"/>
        <dbReference type="Rhea" id="RHEA-COMP:10123"/>
        <dbReference type="Rhea" id="RHEA-COMP:13883"/>
        <dbReference type="ChEBI" id="CHEBI:15377"/>
        <dbReference type="ChEBI" id="CHEBI:15378"/>
        <dbReference type="ChEBI" id="CHEBI:59874"/>
        <dbReference type="ChEBI" id="CHEBI:78442"/>
        <dbReference type="ChEBI" id="CHEBI:138191"/>
        <dbReference type="EC" id="3.1.1.29"/>
    </reaction>
</comment>